<organism evidence="1 2">
    <name type="scientific">Mycolicibacterium vanbaalenii</name>
    <name type="common">Mycobacterium vanbaalenii</name>
    <dbReference type="NCBI Taxonomy" id="110539"/>
    <lineage>
        <taxon>Bacteria</taxon>
        <taxon>Bacillati</taxon>
        <taxon>Actinomycetota</taxon>
        <taxon>Actinomycetes</taxon>
        <taxon>Mycobacteriales</taxon>
        <taxon>Mycobacteriaceae</taxon>
        <taxon>Mycolicibacterium</taxon>
    </lineage>
</organism>
<dbReference type="EMBL" id="CACSIP010000030">
    <property type="protein sequence ID" value="CAA0127418.1"/>
    <property type="molecule type" value="Genomic_DNA"/>
</dbReference>
<protein>
    <submittedName>
        <fullName evidence="1">Uncharacterized protein</fullName>
    </submittedName>
</protein>
<accession>A0A5S9R3P9</accession>
<proteinExistence type="predicted"/>
<name>A0A5S9R3P9_MYCVN</name>
<sequence>MSDSAAKAIIAAMTRSQREPAPVEGEFAKAVARKLESRGITRVPGAQVHAPEPEWFDLAIEHDRRQKAGQADLETRRQAEADAQLPAAAKLHNALSGRRGNAMPLNGEGIVRAALAGGHGTIEGRNE</sequence>
<reference evidence="1 2" key="1">
    <citation type="submission" date="2019-11" db="EMBL/GenBank/DDBJ databases">
        <authorList>
            <person name="Holert J."/>
        </authorList>
    </citation>
    <scope>NUCLEOTIDE SEQUENCE [LARGE SCALE GENOMIC DNA]</scope>
    <source>
        <strain evidence="1">BC8_1</strain>
    </source>
</reference>
<dbReference type="AlphaFoldDB" id="A0A5S9R3P9"/>
<evidence type="ECO:0000313" key="2">
    <source>
        <dbReference type="Proteomes" id="UP000430146"/>
    </source>
</evidence>
<keyword evidence="2" id="KW-1185">Reference proteome</keyword>
<evidence type="ECO:0000313" key="1">
    <source>
        <dbReference type="EMBL" id="CAA0127418.1"/>
    </source>
</evidence>
<gene>
    <name evidence="1" type="ORF">AELLOGFF_05186</name>
</gene>
<dbReference type="Proteomes" id="UP000430146">
    <property type="component" value="Unassembled WGS sequence"/>
</dbReference>